<reference evidence="1" key="2">
    <citation type="submission" date="2020-05" db="UniProtKB">
        <authorList>
            <consortium name="EnsemblMetazoa"/>
        </authorList>
    </citation>
    <scope>IDENTIFICATION</scope>
    <source>
        <strain evidence="1">FAR1</strain>
    </source>
</reference>
<reference evidence="2" key="1">
    <citation type="submission" date="2014-01" db="EMBL/GenBank/DDBJ databases">
        <title>The Genome Sequence of Anopheles farauti FAR1 (V2).</title>
        <authorList>
            <consortium name="The Broad Institute Genomics Platform"/>
            <person name="Neafsey D.E."/>
            <person name="Besansky N."/>
            <person name="Howell P."/>
            <person name="Walton C."/>
            <person name="Young S.K."/>
            <person name="Zeng Q."/>
            <person name="Gargeya S."/>
            <person name="Fitzgerald M."/>
            <person name="Haas B."/>
            <person name="Abouelleil A."/>
            <person name="Allen A.W."/>
            <person name="Alvarado L."/>
            <person name="Arachchi H.M."/>
            <person name="Berlin A.M."/>
            <person name="Chapman S.B."/>
            <person name="Gainer-Dewar J."/>
            <person name="Goldberg J."/>
            <person name="Griggs A."/>
            <person name="Gujja S."/>
            <person name="Hansen M."/>
            <person name="Howarth C."/>
            <person name="Imamovic A."/>
            <person name="Ireland A."/>
            <person name="Larimer J."/>
            <person name="McCowan C."/>
            <person name="Murphy C."/>
            <person name="Pearson M."/>
            <person name="Poon T.W."/>
            <person name="Priest M."/>
            <person name="Roberts A."/>
            <person name="Saif S."/>
            <person name="Shea T."/>
            <person name="Sisk P."/>
            <person name="Sykes S."/>
            <person name="Wortman J."/>
            <person name="Nusbaum C."/>
            <person name="Birren B."/>
        </authorList>
    </citation>
    <scope>NUCLEOTIDE SEQUENCE [LARGE SCALE GENOMIC DNA]</scope>
    <source>
        <strain evidence="2">FAR1</strain>
    </source>
</reference>
<proteinExistence type="predicted"/>
<sequence length="318" mass="36406">MADLQHFNEYLLQNPERTIRCSPDGIDFDRFARICDFSGLPDELRQKLHPFLTVLRDGGANVDAKVTATACILNVVTEKVNSFVTLEHYCWLVRTAIAVQLLKELPTKVYSLARRLSTAMEAIDIAASNHSPDVVHTLAKKLKEDIPLDGLNLLYTIEKLANALPPILYYTAVALLFVELTAITQPEQRTETFRVHSVGDFLRHLEMLNVQQLQQLRHSLQNFYQLLKLLSLYQNMVVMRHVGKTLDSELTDEHKCYAEAFHVTHEQIQSFRQLLENYSALVQPFGNEQDEDYLILADLIQVDMIPLFDDLNQPDELA</sequence>
<dbReference type="EMBL" id="AXCN02000773">
    <property type="status" value="NOT_ANNOTATED_CDS"/>
    <property type="molecule type" value="Genomic_DNA"/>
</dbReference>
<name>A0A182QA00_9DIPT</name>
<dbReference type="Proteomes" id="UP000075886">
    <property type="component" value="Unassembled WGS sequence"/>
</dbReference>
<evidence type="ECO:0000313" key="1">
    <source>
        <dbReference type="EnsemblMetazoa" id="AFAF006001-PA"/>
    </source>
</evidence>
<dbReference type="VEuPathDB" id="VectorBase:AFAF006001"/>
<organism evidence="1 2">
    <name type="scientific">Anopheles farauti</name>
    <dbReference type="NCBI Taxonomy" id="69004"/>
    <lineage>
        <taxon>Eukaryota</taxon>
        <taxon>Metazoa</taxon>
        <taxon>Ecdysozoa</taxon>
        <taxon>Arthropoda</taxon>
        <taxon>Hexapoda</taxon>
        <taxon>Insecta</taxon>
        <taxon>Pterygota</taxon>
        <taxon>Neoptera</taxon>
        <taxon>Endopterygota</taxon>
        <taxon>Diptera</taxon>
        <taxon>Nematocera</taxon>
        <taxon>Culicoidea</taxon>
        <taxon>Culicidae</taxon>
        <taxon>Anophelinae</taxon>
        <taxon>Anopheles</taxon>
    </lineage>
</organism>
<evidence type="ECO:0000313" key="2">
    <source>
        <dbReference type="Proteomes" id="UP000075886"/>
    </source>
</evidence>
<accession>A0A182QA00</accession>
<dbReference type="AlphaFoldDB" id="A0A182QA00"/>
<dbReference type="EnsemblMetazoa" id="AFAF006001-RA">
    <property type="protein sequence ID" value="AFAF006001-PA"/>
    <property type="gene ID" value="AFAF006001"/>
</dbReference>
<protein>
    <submittedName>
        <fullName evidence="1">Uncharacterized protein</fullName>
    </submittedName>
</protein>
<keyword evidence="2" id="KW-1185">Reference proteome</keyword>